<dbReference type="InterPro" id="IPR006121">
    <property type="entry name" value="HMA_dom"/>
</dbReference>
<organism evidence="1 2">
    <name type="scientific">Rhodoblastus acidophilus</name>
    <name type="common">Rhodopseudomonas acidophila</name>
    <dbReference type="NCBI Taxonomy" id="1074"/>
    <lineage>
        <taxon>Bacteria</taxon>
        <taxon>Pseudomonadati</taxon>
        <taxon>Pseudomonadota</taxon>
        <taxon>Alphaproteobacteria</taxon>
        <taxon>Hyphomicrobiales</taxon>
        <taxon>Rhodoblastaceae</taxon>
        <taxon>Rhodoblastus</taxon>
    </lineage>
</organism>
<evidence type="ECO:0000313" key="1">
    <source>
        <dbReference type="EMBL" id="SNB52598.1"/>
    </source>
</evidence>
<dbReference type="Proteomes" id="UP000198418">
    <property type="component" value="Unassembled WGS sequence"/>
</dbReference>
<reference evidence="2" key="1">
    <citation type="submission" date="2017-06" db="EMBL/GenBank/DDBJ databases">
        <authorList>
            <person name="Varghese N."/>
            <person name="Submissions S."/>
        </authorList>
    </citation>
    <scope>NUCLEOTIDE SEQUENCE [LARGE SCALE GENOMIC DNA]</scope>
    <source>
        <strain evidence="2">DSM 137</strain>
    </source>
</reference>
<dbReference type="OrthoDB" id="9131875at2"/>
<dbReference type="EMBL" id="FYDG01000001">
    <property type="protein sequence ID" value="SNB52598.1"/>
    <property type="molecule type" value="Genomic_DNA"/>
</dbReference>
<evidence type="ECO:0000313" key="2">
    <source>
        <dbReference type="Proteomes" id="UP000198418"/>
    </source>
</evidence>
<keyword evidence="2" id="KW-1185">Reference proteome</keyword>
<dbReference type="CDD" id="cd00371">
    <property type="entry name" value="HMA"/>
    <property type="match status" value="1"/>
</dbReference>
<proteinExistence type="predicted"/>
<accession>A0A212Q080</accession>
<dbReference type="GO" id="GO:0046872">
    <property type="term" value="F:metal ion binding"/>
    <property type="evidence" value="ECO:0007669"/>
    <property type="project" value="InterPro"/>
</dbReference>
<sequence>MSAAASPLLGFVRQLNIAHHIPGRIRLKMSGSLPAELLGEAKRFGKALGAVEGIRSIGLNVLARSCTIEYDAREIPPSAWIGFLSGEITPESQRLERLLLGAAHA</sequence>
<dbReference type="Pfam" id="PF19991">
    <property type="entry name" value="HMA_2"/>
    <property type="match status" value="1"/>
</dbReference>
<protein>
    <recommendedName>
        <fullName evidence="3">Cation transporter</fullName>
    </recommendedName>
</protein>
<evidence type="ECO:0008006" key="3">
    <source>
        <dbReference type="Google" id="ProtNLM"/>
    </source>
</evidence>
<dbReference type="AlphaFoldDB" id="A0A212Q080"/>
<dbReference type="RefSeq" id="WP_088518780.1">
    <property type="nucleotide sequence ID" value="NZ_FYDG01000001.1"/>
</dbReference>
<gene>
    <name evidence="1" type="ORF">SAMN06265338_101289</name>
</gene>
<name>A0A212Q080_RHOAC</name>